<dbReference type="InterPro" id="IPR019600">
    <property type="entry name" value="Hemin_uptake_protein_HemP"/>
</dbReference>
<organism evidence="1 2">
    <name type="scientific">Fuscovulum blasticum DSM 2131</name>
    <dbReference type="NCBI Taxonomy" id="1188250"/>
    <lineage>
        <taxon>Bacteria</taxon>
        <taxon>Pseudomonadati</taxon>
        <taxon>Pseudomonadota</taxon>
        <taxon>Alphaproteobacteria</taxon>
        <taxon>Rhodobacterales</taxon>
        <taxon>Paracoccaceae</taxon>
        <taxon>Pseudogemmobacter</taxon>
    </lineage>
</organism>
<dbReference type="Pfam" id="PF10636">
    <property type="entry name" value="hemP"/>
    <property type="match status" value="1"/>
</dbReference>
<comment type="caution">
    <text evidence="1">The sequence shown here is derived from an EMBL/GenBank/DDBJ whole genome shotgun (WGS) entry which is preliminary data.</text>
</comment>
<keyword evidence="2" id="KW-1185">Reference proteome</keyword>
<protein>
    <submittedName>
        <fullName evidence="1">Hemin uptake protein HemP</fullName>
    </submittedName>
</protein>
<name>A0A2T4JE27_FUSBL</name>
<reference evidence="1 2" key="1">
    <citation type="submission" date="2018-03" db="EMBL/GenBank/DDBJ databases">
        <title>Rhodobacter blasticus.</title>
        <authorList>
            <person name="Meyer T.E."/>
            <person name="Miller S."/>
            <person name="Lodha T."/>
            <person name="Gandham S."/>
            <person name="Chintalapati S."/>
            <person name="Chintalapati V.R."/>
        </authorList>
    </citation>
    <scope>NUCLEOTIDE SEQUENCE [LARGE SCALE GENOMIC DNA]</scope>
    <source>
        <strain evidence="1 2">DSM 2131</strain>
    </source>
</reference>
<dbReference type="AlphaFoldDB" id="A0A2T4JE27"/>
<accession>A0A2T4JE27</accession>
<evidence type="ECO:0000313" key="2">
    <source>
        <dbReference type="Proteomes" id="UP000241362"/>
    </source>
</evidence>
<sequence>MNAMNESFLRAVETPPRHDAIELTGGGATAQILLNDQCYTLRITRQGKLILTK</sequence>
<dbReference type="EMBL" id="PZKE01000002">
    <property type="protein sequence ID" value="PTE16151.1"/>
    <property type="molecule type" value="Genomic_DNA"/>
</dbReference>
<proteinExistence type="predicted"/>
<dbReference type="Proteomes" id="UP000241362">
    <property type="component" value="Unassembled WGS sequence"/>
</dbReference>
<gene>
    <name evidence="1" type="ORF">C5F44_02165</name>
</gene>
<dbReference type="RefSeq" id="WP_107672159.1">
    <property type="nucleotide sequence ID" value="NZ_PZKE01000002.1"/>
</dbReference>
<evidence type="ECO:0000313" key="1">
    <source>
        <dbReference type="EMBL" id="PTE16151.1"/>
    </source>
</evidence>
<dbReference type="Gene3D" id="2.10.70.10">
    <property type="entry name" value="Complement Module, domain 1"/>
    <property type="match status" value="1"/>
</dbReference>